<dbReference type="eggNOG" id="ENOG502ZIA7">
    <property type="taxonomic scope" value="Bacteria"/>
</dbReference>
<dbReference type="AlphaFoldDB" id="C7PZJ9"/>
<name>C7PZJ9_CATAD</name>
<keyword evidence="2" id="KW-1185">Reference proteome</keyword>
<dbReference type="EMBL" id="CP001700">
    <property type="protein sequence ID" value="ACU71656.1"/>
    <property type="molecule type" value="Genomic_DNA"/>
</dbReference>
<dbReference type="STRING" id="479433.Caci_2743"/>
<accession>C7PZJ9</accession>
<dbReference type="KEGG" id="cai:Caci_2743"/>
<proteinExistence type="predicted"/>
<reference evidence="1 2" key="1">
    <citation type="journal article" date="2009" name="Stand. Genomic Sci.">
        <title>Complete genome sequence of Catenulispora acidiphila type strain (ID 139908).</title>
        <authorList>
            <person name="Copeland A."/>
            <person name="Lapidus A."/>
            <person name="Glavina Del Rio T."/>
            <person name="Nolan M."/>
            <person name="Lucas S."/>
            <person name="Chen F."/>
            <person name="Tice H."/>
            <person name="Cheng J.F."/>
            <person name="Bruce D."/>
            <person name="Goodwin L."/>
            <person name="Pitluck S."/>
            <person name="Mikhailova N."/>
            <person name="Pati A."/>
            <person name="Ivanova N."/>
            <person name="Mavromatis K."/>
            <person name="Chen A."/>
            <person name="Palaniappan K."/>
            <person name="Chain P."/>
            <person name="Land M."/>
            <person name="Hauser L."/>
            <person name="Chang Y.J."/>
            <person name="Jeffries C.D."/>
            <person name="Chertkov O."/>
            <person name="Brettin T."/>
            <person name="Detter J.C."/>
            <person name="Han C."/>
            <person name="Ali Z."/>
            <person name="Tindall B.J."/>
            <person name="Goker M."/>
            <person name="Bristow J."/>
            <person name="Eisen J.A."/>
            <person name="Markowitz V."/>
            <person name="Hugenholtz P."/>
            <person name="Kyrpides N.C."/>
            <person name="Klenk H.P."/>
        </authorList>
    </citation>
    <scope>NUCLEOTIDE SEQUENCE [LARGE SCALE GENOMIC DNA]</scope>
    <source>
        <strain evidence="2">DSM 44928 / JCM 14897 / NBRC 102108 / NRRL B-24433 / ID139908</strain>
    </source>
</reference>
<sequence>MPASEGRGPVQASYKQVDKVFEIDEVSGAGTVVKCMGRTFSAVAADGEVTITDVTDITRPVRLGVARGRDADGRWRIIGPNGQDIVTTASLLHAATTLRQAVGSAFTASAGRGQ</sequence>
<dbReference type="HOGENOM" id="CLU_2116591_0_0_11"/>
<dbReference type="RefSeq" id="WP_012786949.1">
    <property type="nucleotide sequence ID" value="NC_013131.1"/>
</dbReference>
<dbReference type="InParanoid" id="C7PZJ9"/>
<evidence type="ECO:0000313" key="1">
    <source>
        <dbReference type="EMBL" id="ACU71656.1"/>
    </source>
</evidence>
<dbReference type="Proteomes" id="UP000000851">
    <property type="component" value="Chromosome"/>
</dbReference>
<evidence type="ECO:0000313" key="2">
    <source>
        <dbReference type="Proteomes" id="UP000000851"/>
    </source>
</evidence>
<organism evidence="1 2">
    <name type="scientific">Catenulispora acidiphila (strain DSM 44928 / JCM 14897 / NBRC 102108 / NRRL B-24433 / ID139908)</name>
    <dbReference type="NCBI Taxonomy" id="479433"/>
    <lineage>
        <taxon>Bacteria</taxon>
        <taxon>Bacillati</taxon>
        <taxon>Actinomycetota</taxon>
        <taxon>Actinomycetes</taxon>
        <taxon>Catenulisporales</taxon>
        <taxon>Catenulisporaceae</taxon>
        <taxon>Catenulispora</taxon>
    </lineage>
</organism>
<gene>
    <name evidence="1" type="ordered locus">Caci_2743</name>
</gene>
<protein>
    <submittedName>
        <fullName evidence="1">Uncharacterized protein</fullName>
    </submittedName>
</protein>